<dbReference type="EMBL" id="CP104215">
    <property type="protein sequence ID" value="UWX74161.1"/>
    <property type="molecule type" value="Genomic_DNA"/>
</dbReference>
<name>A0AB38U2I9_BURGA</name>
<evidence type="ECO:0000256" key="1">
    <source>
        <dbReference type="SAM" id="MobiDB-lite"/>
    </source>
</evidence>
<accession>A0AB38U2I9</accession>
<evidence type="ECO:0000313" key="2">
    <source>
        <dbReference type="EMBL" id="UWX74161.1"/>
    </source>
</evidence>
<proteinExistence type="predicted"/>
<dbReference type="AlphaFoldDB" id="A0AB38U2I9"/>
<feature type="region of interest" description="Disordered" evidence="1">
    <location>
        <begin position="1"/>
        <end position="31"/>
    </location>
</feature>
<sequence>MSLDRKDCLQAGPVETGTPSHRIDAATASMPAPHRCDAAHGIAWRGRPRHNRHHMPFDMAAAPLTREFKPGFGAGAVTTRHGTIARRLRHFLTFKQAEDTWQGSSSPDRPTGSG</sequence>
<dbReference type="RefSeq" id="WP_126241603.1">
    <property type="nucleotide sequence ID" value="NZ_CADEQC010000001.1"/>
</dbReference>
<protein>
    <submittedName>
        <fullName evidence="2">Uncharacterized protein</fullName>
    </submittedName>
</protein>
<organism evidence="2 3">
    <name type="scientific">Burkholderia gladioli</name>
    <name type="common">Pseudomonas marginata</name>
    <name type="synonym">Phytomonas marginata</name>
    <dbReference type="NCBI Taxonomy" id="28095"/>
    <lineage>
        <taxon>Bacteria</taxon>
        <taxon>Pseudomonadati</taxon>
        <taxon>Pseudomonadota</taxon>
        <taxon>Betaproteobacteria</taxon>
        <taxon>Burkholderiales</taxon>
        <taxon>Burkholderiaceae</taxon>
        <taxon>Burkholderia</taxon>
    </lineage>
</organism>
<evidence type="ECO:0000313" key="3">
    <source>
        <dbReference type="Proteomes" id="UP001059745"/>
    </source>
</evidence>
<reference evidence="2" key="1">
    <citation type="submission" date="2022-09" db="EMBL/GenBank/DDBJ databases">
        <title>Genomic of Burkholderia gladioli.</title>
        <authorList>
            <person name="Wu H."/>
        </authorList>
    </citation>
    <scope>NUCLEOTIDE SEQUENCE</scope>
    <source>
        <strain evidence="2">ZN-S4</strain>
    </source>
</reference>
<gene>
    <name evidence="2" type="ORF">NYZ96_21750</name>
</gene>
<dbReference type="Proteomes" id="UP001059745">
    <property type="component" value="Chromosome 2"/>
</dbReference>
<dbReference type="GeneID" id="66459729"/>